<organism evidence="3 4">
    <name type="scientific">Eiseniibacteriota bacterium</name>
    <dbReference type="NCBI Taxonomy" id="2212470"/>
    <lineage>
        <taxon>Bacteria</taxon>
        <taxon>Candidatus Eiseniibacteriota</taxon>
    </lineage>
</organism>
<keyword evidence="1" id="KW-0732">Signal</keyword>
<dbReference type="InterPro" id="IPR016062">
    <property type="entry name" value="TM1410-rel"/>
</dbReference>
<dbReference type="PANTHER" id="PTHR35882:SF1">
    <property type="match status" value="1"/>
</dbReference>
<feature type="chain" id="PRO_5036889336" evidence="1">
    <location>
        <begin position="24"/>
        <end position="407"/>
    </location>
</feature>
<dbReference type="Gene3D" id="3.20.20.70">
    <property type="entry name" value="Aldolase class I"/>
    <property type="match status" value="1"/>
</dbReference>
<dbReference type="AlphaFoldDB" id="A0A956NEP2"/>
<dbReference type="InterPro" id="IPR017853">
    <property type="entry name" value="GH"/>
</dbReference>
<dbReference type="NCBIfam" id="TIGR01370">
    <property type="entry name" value="MJ1477/TM1410 family putative glycoside hydrolase"/>
    <property type="match status" value="1"/>
</dbReference>
<protein>
    <submittedName>
        <fullName evidence="3">Endo alpha-1,4 polygalactosaminidase</fullName>
    </submittedName>
</protein>
<proteinExistence type="predicted"/>
<sequence length="407" mass="44969">MRLPTRPVALSWLSLLTWSVAPAWFGAPASRAVPVTAWAYQLQNVDLGEVAANSTFDLIVIDYSSDGSESGEWTPGEIAAAQSSGKTLVSYISIGEAEDYRYYWDPSWTTNPPSWLGPENPDWAGNYKVRFWDPGWQAIVFDYLDRIVAQGFDGIYMDIIDAYYYWSEESPEQPNADALMVDFVVAIRSYLTSIGRPDMLVIPQNGEFILVEDDVTPALRAAYLDAIDAIGVEDLFHPGDLDENNPFGPEVDRLDMVREYRDAGKTVLSIDYLTDPALIAQYTSAAFAESFFPYATVRALDVLVDGIPSPNANVPGSTAPVEIQLECFPQPSAGRLFLDFRSTGLGDASIDLLSADGRRLRHRRAYLPSGGMQIDLSPWAEELPSGRYYLRVTQGTAEASIAVVSIR</sequence>
<feature type="domain" description="Glycoside-hydrolase family GH114 TIM-barrel" evidence="2">
    <location>
        <begin position="38"/>
        <end position="299"/>
    </location>
</feature>
<dbReference type="PANTHER" id="PTHR35882">
    <property type="entry name" value="PELA"/>
    <property type="match status" value="1"/>
</dbReference>
<evidence type="ECO:0000313" key="3">
    <source>
        <dbReference type="EMBL" id="MCA9757526.1"/>
    </source>
</evidence>
<reference evidence="3" key="2">
    <citation type="journal article" date="2021" name="Microbiome">
        <title>Successional dynamics and alternative stable states in a saline activated sludge microbial community over 9 years.</title>
        <authorList>
            <person name="Wang Y."/>
            <person name="Ye J."/>
            <person name="Ju F."/>
            <person name="Liu L."/>
            <person name="Boyd J.A."/>
            <person name="Deng Y."/>
            <person name="Parks D.H."/>
            <person name="Jiang X."/>
            <person name="Yin X."/>
            <person name="Woodcroft B.J."/>
            <person name="Tyson G.W."/>
            <person name="Hugenholtz P."/>
            <person name="Polz M.F."/>
            <person name="Zhang T."/>
        </authorList>
    </citation>
    <scope>NUCLEOTIDE SEQUENCE</scope>
    <source>
        <strain evidence="3">HKST-UBA02</strain>
    </source>
</reference>
<evidence type="ECO:0000256" key="1">
    <source>
        <dbReference type="SAM" id="SignalP"/>
    </source>
</evidence>
<name>A0A956NEP2_UNCEI</name>
<comment type="caution">
    <text evidence="3">The sequence shown here is derived from an EMBL/GenBank/DDBJ whole genome shotgun (WGS) entry which is preliminary data.</text>
</comment>
<accession>A0A956NEP2</accession>
<reference evidence="3" key="1">
    <citation type="submission" date="2020-04" db="EMBL/GenBank/DDBJ databases">
        <authorList>
            <person name="Zhang T."/>
        </authorList>
    </citation>
    <scope>NUCLEOTIDE SEQUENCE</scope>
    <source>
        <strain evidence="3">HKST-UBA02</strain>
    </source>
</reference>
<evidence type="ECO:0000313" key="4">
    <source>
        <dbReference type="Proteomes" id="UP000739538"/>
    </source>
</evidence>
<dbReference type="Proteomes" id="UP000739538">
    <property type="component" value="Unassembled WGS sequence"/>
</dbReference>
<dbReference type="PRINTS" id="PR01545">
    <property type="entry name" value="THEMAYE10DUF"/>
</dbReference>
<dbReference type="InterPro" id="IPR013785">
    <property type="entry name" value="Aldolase_TIM"/>
</dbReference>
<dbReference type="InterPro" id="IPR016063">
    <property type="entry name" value="TM1410_Glycdase"/>
</dbReference>
<dbReference type="Pfam" id="PF03537">
    <property type="entry name" value="Glyco_hydro_114"/>
    <property type="match status" value="1"/>
</dbReference>
<dbReference type="EMBL" id="JAGQHS010000103">
    <property type="protein sequence ID" value="MCA9757526.1"/>
    <property type="molecule type" value="Genomic_DNA"/>
</dbReference>
<dbReference type="SUPFAM" id="SSF51445">
    <property type="entry name" value="(Trans)glycosidases"/>
    <property type="match status" value="1"/>
</dbReference>
<dbReference type="InterPro" id="IPR004352">
    <property type="entry name" value="GH114_TIM-barrel"/>
</dbReference>
<gene>
    <name evidence="3" type="ORF">KDA27_17105</name>
</gene>
<evidence type="ECO:0000259" key="2">
    <source>
        <dbReference type="Pfam" id="PF03537"/>
    </source>
</evidence>
<feature type="signal peptide" evidence="1">
    <location>
        <begin position="1"/>
        <end position="23"/>
    </location>
</feature>